<evidence type="ECO:0000313" key="1">
    <source>
        <dbReference type="EMBL" id="MFD1176863.1"/>
    </source>
</evidence>
<dbReference type="EMBL" id="JBHTLM010000006">
    <property type="protein sequence ID" value="MFD1176863.1"/>
    <property type="molecule type" value="Genomic_DNA"/>
</dbReference>
<organism evidence="1 2">
    <name type="scientific">Paenibacillus puldeungensis</name>
    <dbReference type="NCBI Taxonomy" id="696536"/>
    <lineage>
        <taxon>Bacteria</taxon>
        <taxon>Bacillati</taxon>
        <taxon>Bacillota</taxon>
        <taxon>Bacilli</taxon>
        <taxon>Bacillales</taxon>
        <taxon>Paenibacillaceae</taxon>
        <taxon>Paenibacillus</taxon>
    </lineage>
</organism>
<gene>
    <name evidence="1" type="ORF">ACFQ3W_11205</name>
</gene>
<sequence>MMAALRVGLSISEYNEITPHELNMHIKAYNERQKRDDNNGLALAYLNAGWMRAKRMPAWNKVVEQEKPKAQTPEQMLKMVQMLNAKFGGSVVNKQDEGGL</sequence>
<dbReference type="Proteomes" id="UP001597262">
    <property type="component" value="Unassembled WGS sequence"/>
</dbReference>
<evidence type="ECO:0000313" key="2">
    <source>
        <dbReference type="Proteomes" id="UP001597262"/>
    </source>
</evidence>
<comment type="caution">
    <text evidence="1">The sequence shown here is derived from an EMBL/GenBank/DDBJ whole genome shotgun (WGS) entry which is preliminary data.</text>
</comment>
<name>A0ABW3RWK1_9BACL</name>
<accession>A0ABW3RWK1</accession>
<dbReference type="RefSeq" id="WP_379319304.1">
    <property type="nucleotide sequence ID" value="NZ_JBHTLM010000006.1"/>
</dbReference>
<protein>
    <submittedName>
        <fullName evidence="1">Uncharacterized protein</fullName>
    </submittedName>
</protein>
<reference evidence="2" key="1">
    <citation type="journal article" date="2019" name="Int. J. Syst. Evol. Microbiol.">
        <title>The Global Catalogue of Microorganisms (GCM) 10K type strain sequencing project: providing services to taxonomists for standard genome sequencing and annotation.</title>
        <authorList>
            <consortium name="The Broad Institute Genomics Platform"/>
            <consortium name="The Broad Institute Genome Sequencing Center for Infectious Disease"/>
            <person name="Wu L."/>
            <person name="Ma J."/>
        </authorList>
    </citation>
    <scope>NUCLEOTIDE SEQUENCE [LARGE SCALE GENOMIC DNA]</scope>
    <source>
        <strain evidence="2">CCUG 59189</strain>
    </source>
</reference>
<proteinExistence type="predicted"/>
<keyword evidence="2" id="KW-1185">Reference proteome</keyword>